<evidence type="ECO:0000256" key="1">
    <source>
        <dbReference type="SAM" id="Phobius"/>
    </source>
</evidence>
<evidence type="ECO:0000313" key="2">
    <source>
        <dbReference type="EMBL" id="WOO81631.1"/>
    </source>
</evidence>
<dbReference type="EMBL" id="CP086716">
    <property type="protein sequence ID" value="WOO81631.1"/>
    <property type="molecule type" value="Genomic_DNA"/>
</dbReference>
<evidence type="ECO:0000313" key="3">
    <source>
        <dbReference type="Proteomes" id="UP000827549"/>
    </source>
</evidence>
<dbReference type="AlphaFoldDB" id="A0AAF0YBZ1"/>
<organism evidence="2 3">
    <name type="scientific">Vanrija pseudolonga</name>
    <dbReference type="NCBI Taxonomy" id="143232"/>
    <lineage>
        <taxon>Eukaryota</taxon>
        <taxon>Fungi</taxon>
        <taxon>Dikarya</taxon>
        <taxon>Basidiomycota</taxon>
        <taxon>Agaricomycotina</taxon>
        <taxon>Tremellomycetes</taxon>
        <taxon>Trichosporonales</taxon>
        <taxon>Trichosporonaceae</taxon>
        <taxon>Vanrija</taxon>
    </lineage>
</organism>
<feature type="transmembrane region" description="Helical" evidence="1">
    <location>
        <begin position="104"/>
        <end position="122"/>
    </location>
</feature>
<reference evidence="2" key="1">
    <citation type="submission" date="2023-10" db="EMBL/GenBank/DDBJ databases">
        <authorList>
            <person name="Noh H."/>
        </authorList>
    </citation>
    <scope>NUCLEOTIDE SEQUENCE</scope>
    <source>
        <strain evidence="2">DUCC4014</strain>
    </source>
</reference>
<proteinExistence type="predicted"/>
<gene>
    <name evidence="2" type="ORF">LOC62_03G005154</name>
</gene>
<keyword evidence="3" id="KW-1185">Reference proteome</keyword>
<protein>
    <submittedName>
        <fullName evidence="2">Uncharacterized protein</fullName>
    </submittedName>
</protein>
<dbReference type="RefSeq" id="XP_062627663.1">
    <property type="nucleotide sequence ID" value="XM_062771679.1"/>
</dbReference>
<keyword evidence="1" id="KW-0812">Transmembrane</keyword>
<keyword evidence="1" id="KW-0472">Membrane</keyword>
<dbReference type="Proteomes" id="UP000827549">
    <property type="component" value="Chromosome 3"/>
</dbReference>
<sequence length="169" mass="18388">MSFMLPSNTSIVQLIGSVGNLIGGYTVTLAPPPTFGTQALTLNAWNPTFSTMQDNVLYYAAVDPAAQYNLSVTYQGGEQGTTWQLWGVSFVTVTGGNGIQKNDTSIGTLVAIGLIAFIYWFFRRRERGAANLLQEFGVSNDNRLNIIELEETNGDSQTGESKRRAHPST</sequence>
<keyword evidence="1" id="KW-1133">Transmembrane helix</keyword>
<name>A0AAF0YBZ1_9TREE</name>
<accession>A0AAF0YBZ1</accession>
<dbReference type="GeneID" id="87808384"/>